<dbReference type="EMBL" id="CP042425">
    <property type="protein sequence ID" value="QEL18325.1"/>
    <property type="molecule type" value="Genomic_DNA"/>
</dbReference>
<evidence type="ECO:0000313" key="1">
    <source>
        <dbReference type="EMBL" id="QEL18325.1"/>
    </source>
</evidence>
<keyword evidence="2" id="KW-1185">Reference proteome</keyword>
<dbReference type="RefSeq" id="WP_149112847.1">
    <property type="nucleotide sequence ID" value="NZ_CP042425.1"/>
</dbReference>
<organism evidence="1 2">
    <name type="scientific">Limnoglobus roseus</name>
    <dbReference type="NCBI Taxonomy" id="2598579"/>
    <lineage>
        <taxon>Bacteria</taxon>
        <taxon>Pseudomonadati</taxon>
        <taxon>Planctomycetota</taxon>
        <taxon>Planctomycetia</taxon>
        <taxon>Gemmatales</taxon>
        <taxon>Gemmataceae</taxon>
        <taxon>Limnoglobus</taxon>
    </lineage>
</organism>
<sequence>MATRTSCSWCHELAESPHCPACGHRADLPRTACDCVVCSARVMGAVLGLAEHHELVAAGQNANDAAFTRREAGACRWLATLILARLMFGPGRTPSAGQTCP</sequence>
<dbReference type="Proteomes" id="UP000324974">
    <property type="component" value="Chromosome"/>
</dbReference>
<protein>
    <submittedName>
        <fullName evidence="1">Uncharacterized protein</fullName>
    </submittedName>
</protein>
<accession>A0A5C1AI50</accession>
<reference evidence="2" key="1">
    <citation type="submission" date="2019-08" db="EMBL/GenBank/DDBJ databases">
        <title>Limnoglobus roseus gen. nov., sp. nov., a novel freshwater planctomycete with a giant genome from the family Gemmataceae.</title>
        <authorList>
            <person name="Kulichevskaya I.S."/>
            <person name="Naumoff D.G."/>
            <person name="Miroshnikov K."/>
            <person name="Ivanova A."/>
            <person name="Philippov D.A."/>
            <person name="Hakobyan A."/>
            <person name="Rijpstra I.C."/>
            <person name="Sinninghe Damste J.S."/>
            <person name="Liesack W."/>
            <person name="Dedysh S.N."/>
        </authorList>
    </citation>
    <scope>NUCLEOTIDE SEQUENCE [LARGE SCALE GENOMIC DNA]</scope>
    <source>
        <strain evidence="2">PX52</strain>
    </source>
</reference>
<gene>
    <name evidence="1" type="ORF">PX52LOC_05346</name>
</gene>
<dbReference type="AlphaFoldDB" id="A0A5C1AI50"/>
<evidence type="ECO:0000313" key="2">
    <source>
        <dbReference type="Proteomes" id="UP000324974"/>
    </source>
</evidence>
<name>A0A5C1AI50_9BACT</name>
<proteinExistence type="predicted"/>
<dbReference type="KEGG" id="lrs:PX52LOC_05346"/>